<dbReference type="FunFam" id="3.40.50.300:FF:001091">
    <property type="entry name" value="Probable disease resistance protein At1g61300"/>
    <property type="match status" value="1"/>
</dbReference>
<name>A0A059CJU8_EUCGR</name>
<dbReference type="PANTHER" id="PTHR23155:SF1205">
    <property type="entry name" value="DISEASE RESISTANCE PROTEIN RPM1"/>
    <property type="match status" value="1"/>
</dbReference>
<evidence type="ECO:0008006" key="10">
    <source>
        <dbReference type="Google" id="ProtNLM"/>
    </source>
</evidence>
<evidence type="ECO:0000256" key="2">
    <source>
        <dbReference type="ARBA" id="ARBA00022741"/>
    </source>
</evidence>
<dbReference type="EMBL" id="KK198756">
    <property type="protein sequence ID" value="KCW78489.1"/>
    <property type="molecule type" value="Genomic_DNA"/>
</dbReference>
<evidence type="ECO:0000313" key="9">
    <source>
        <dbReference type="EMBL" id="KCW78489.1"/>
    </source>
</evidence>
<dbReference type="InterPro" id="IPR041118">
    <property type="entry name" value="Rx_N"/>
</dbReference>
<feature type="compositionally biased region" description="Polar residues" evidence="4">
    <location>
        <begin position="930"/>
        <end position="939"/>
    </location>
</feature>
<dbReference type="FunCoup" id="A0A059CJU8">
    <property type="interactions" value="525"/>
</dbReference>
<dbReference type="AlphaFoldDB" id="A0A059CJU8"/>
<dbReference type="KEGG" id="egr:104442386"/>
<dbReference type="GO" id="GO:0043531">
    <property type="term" value="F:ADP binding"/>
    <property type="evidence" value="ECO:0007669"/>
    <property type="project" value="InterPro"/>
</dbReference>
<protein>
    <recommendedName>
        <fullName evidence="10">AAA+ ATPase domain-containing protein</fullName>
    </recommendedName>
</protein>
<feature type="domain" description="Disease resistance R13L4/SHOC-2-like LRR" evidence="8">
    <location>
        <begin position="550"/>
        <end position="877"/>
    </location>
</feature>
<dbReference type="Gramene" id="KCW78489">
    <property type="protein sequence ID" value="KCW78489"/>
    <property type="gene ID" value="EUGRSUZ_D02632"/>
</dbReference>
<evidence type="ECO:0000259" key="5">
    <source>
        <dbReference type="Pfam" id="PF00931"/>
    </source>
</evidence>
<dbReference type="InterPro" id="IPR044974">
    <property type="entry name" value="Disease_R_plants"/>
</dbReference>
<dbReference type="eggNOG" id="KOG4658">
    <property type="taxonomic scope" value="Eukaryota"/>
</dbReference>
<dbReference type="Pfam" id="PF23598">
    <property type="entry name" value="LRR_14"/>
    <property type="match status" value="1"/>
</dbReference>
<sequence length="947" mass="109296">MAESPVIYLLGKLASFCENEIQHMREGREELIALRGEFERIKAFLRVADSMEEHNEEVKVWIKQIREVAYEAEDALDEFKLLLAHDHEGSGLLYKIPCCVRNMKARYRLTAAIRSISSRMKDICEGHQRLSKKLKRAQQGSSSTREDDPWQDHRADAVFVEKSGLVGIEEPKTRLTQWLVGGIPEREVISVSGMGGLGKTTLAKQVFDDPVVRKHFPVRAWVTLSPSSKTEELLMDMLQQIASRIMKPVPSGADTLDIDWLKMMIKRLLQGRRSRYLIVLDDVWHMDKWDAVKYALPNNNHGSRIMITTRNAELAQASCTEFVGKVYEMQPLPVEQSQKLFCRKTFKKNACPSHLEEICTDILKKCEGLPLAIVAISGVLATKDKRRIDEWDLVRRSLQSEIDGNDKLKNMKKVLSLSFNDLPYYLKSCLLQISVFPEAYAIERMRLTRHWVAEGFVEMKDAKTMEEVADDYLNELVNRSLIHVVERDSDGRIKSCRIHGLLRRIITSKSRDQNFAAIVDEQSSVWPDRIRRCSVHNELQIGQQNLSLSHLRSLYIFGVDKFSLYRILAGDLKLLSVLDLQNAPLRRFPVQIVDMRSVKFLSLRHTQIQTLPTSMGRLQNLETLDLKHTHVISLPIEIMKLQRLCHLLVYRYQTVSYTHYKYGFSTPAQIGALQSLQKLCYIDADDDRTNNVISELGKLNQLRRLCILKLKKEDGRKLCWSIAKLTNLQSLAVYSLGDDEEIDLQNLSSPPPLLQRIYLRGRMRALPHWIASMHGLAKLHLSWCLLKEDPLPSLQDLPNLVHLELLQVHDWQTLCFKAKGFQKLKILGLDYYEELTFVQIEEEAMSNLEKLMIQRCKQLKSMPSGIEHLTKLKVLEFFDMPEELTEKLKLEEKDGDYQKVARAAELRYGYWRDGAWDVTSVERSGKEQSSRPQDTTMKRSNLPPCWK</sequence>
<keyword evidence="3" id="KW-0611">Plant defense</keyword>
<feature type="domain" description="Disease resistance protein winged helix" evidence="7">
    <location>
        <begin position="435"/>
        <end position="504"/>
    </location>
</feature>
<dbReference type="PRINTS" id="PR00364">
    <property type="entry name" value="DISEASERSIST"/>
</dbReference>
<dbReference type="PANTHER" id="PTHR23155">
    <property type="entry name" value="DISEASE RESISTANCE PROTEIN RP"/>
    <property type="match status" value="1"/>
</dbReference>
<dbReference type="OrthoDB" id="690341at2759"/>
<dbReference type="InParanoid" id="A0A059CJU8"/>
<dbReference type="InterPro" id="IPR032675">
    <property type="entry name" value="LRR_dom_sf"/>
</dbReference>
<dbReference type="Pfam" id="PF18052">
    <property type="entry name" value="Rx_N"/>
    <property type="match status" value="1"/>
</dbReference>
<keyword evidence="1" id="KW-0677">Repeat</keyword>
<organism evidence="9">
    <name type="scientific">Eucalyptus grandis</name>
    <name type="common">Flooded gum</name>
    <dbReference type="NCBI Taxonomy" id="71139"/>
    <lineage>
        <taxon>Eukaryota</taxon>
        <taxon>Viridiplantae</taxon>
        <taxon>Streptophyta</taxon>
        <taxon>Embryophyta</taxon>
        <taxon>Tracheophyta</taxon>
        <taxon>Spermatophyta</taxon>
        <taxon>Magnoliopsida</taxon>
        <taxon>eudicotyledons</taxon>
        <taxon>Gunneridae</taxon>
        <taxon>Pentapetalae</taxon>
        <taxon>rosids</taxon>
        <taxon>malvids</taxon>
        <taxon>Myrtales</taxon>
        <taxon>Myrtaceae</taxon>
        <taxon>Myrtoideae</taxon>
        <taxon>Eucalypteae</taxon>
        <taxon>Eucalyptus</taxon>
    </lineage>
</organism>
<reference evidence="9" key="1">
    <citation type="submission" date="2013-07" db="EMBL/GenBank/DDBJ databases">
        <title>The genome of Eucalyptus grandis.</title>
        <authorList>
            <person name="Schmutz J."/>
            <person name="Hayes R."/>
            <person name="Myburg A."/>
            <person name="Tuskan G."/>
            <person name="Grattapaglia D."/>
            <person name="Rokhsar D.S."/>
        </authorList>
    </citation>
    <scope>NUCLEOTIDE SEQUENCE</scope>
    <source>
        <tissue evidence="9">Leaf extractions</tissue>
    </source>
</reference>
<dbReference type="InterPro" id="IPR038005">
    <property type="entry name" value="RX-like_CC"/>
</dbReference>
<evidence type="ECO:0000256" key="3">
    <source>
        <dbReference type="ARBA" id="ARBA00022821"/>
    </source>
</evidence>
<evidence type="ECO:0000256" key="1">
    <source>
        <dbReference type="ARBA" id="ARBA00022737"/>
    </source>
</evidence>
<dbReference type="Pfam" id="PF00931">
    <property type="entry name" value="NB-ARC"/>
    <property type="match status" value="1"/>
</dbReference>
<dbReference type="Pfam" id="PF23559">
    <property type="entry name" value="WHD_DRP"/>
    <property type="match status" value="1"/>
</dbReference>
<dbReference type="InterPro" id="IPR058922">
    <property type="entry name" value="WHD_DRP"/>
</dbReference>
<dbReference type="InterPro" id="IPR055414">
    <property type="entry name" value="LRR_R13L4/SHOC2-like"/>
</dbReference>
<evidence type="ECO:0000259" key="8">
    <source>
        <dbReference type="Pfam" id="PF23598"/>
    </source>
</evidence>
<proteinExistence type="predicted"/>
<dbReference type="SUPFAM" id="SSF52058">
    <property type="entry name" value="L domain-like"/>
    <property type="match status" value="1"/>
</dbReference>
<dbReference type="GO" id="GO:0006952">
    <property type="term" value="P:defense response"/>
    <property type="evidence" value="ECO:0007669"/>
    <property type="project" value="UniProtKB-KW"/>
</dbReference>
<evidence type="ECO:0000259" key="7">
    <source>
        <dbReference type="Pfam" id="PF23559"/>
    </source>
</evidence>
<dbReference type="Gene3D" id="1.20.5.4130">
    <property type="match status" value="1"/>
</dbReference>
<dbReference type="InterPro" id="IPR036388">
    <property type="entry name" value="WH-like_DNA-bd_sf"/>
</dbReference>
<dbReference type="GO" id="GO:0051707">
    <property type="term" value="P:response to other organism"/>
    <property type="evidence" value="ECO:0007669"/>
    <property type="project" value="UniProtKB-ARBA"/>
</dbReference>
<dbReference type="Gene3D" id="3.80.10.10">
    <property type="entry name" value="Ribonuclease Inhibitor"/>
    <property type="match status" value="2"/>
</dbReference>
<dbReference type="Gene3D" id="3.40.50.300">
    <property type="entry name" value="P-loop containing nucleotide triphosphate hydrolases"/>
    <property type="match status" value="1"/>
</dbReference>
<feature type="domain" description="Disease resistance N-terminal" evidence="6">
    <location>
        <begin position="8"/>
        <end position="87"/>
    </location>
</feature>
<dbReference type="FunFam" id="1.10.10.10:FF:000322">
    <property type="entry name" value="Probable disease resistance protein At1g63360"/>
    <property type="match status" value="1"/>
</dbReference>
<dbReference type="InterPro" id="IPR042197">
    <property type="entry name" value="Apaf_helical"/>
</dbReference>
<dbReference type="STRING" id="71139.A0A059CJU8"/>
<feature type="region of interest" description="Disordered" evidence="4">
    <location>
        <begin position="131"/>
        <end position="151"/>
    </location>
</feature>
<dbReference type="InterPro" id="IPR002182">
    <property type="entry name" value="NB-ARC"/>
</dbReference>
<dbReference type="InterPro" id="IPR027417">
    <property type="entry name" value="P-loop_NTPase"/>
</dbReference>
<dbReference type="SUPFAM" id="SSF52540">
    <property type="entry name" value="P-loop containing nucleoside triphosphate hydrolases"/>
    <property type="match status" value="1"/>
</dbReference>
<dbReference type="CDD" id="cd14798">
    <property type="entry name" value="RX-CC_like"/>
    <property type="match status" value="1"/>
</dbReference>
<feature type="domain" description="NB-ARC" evidence="5">
    <location>
        <begin position="169"/>
        <end position="350"/>
    </location>
</feature>
<keyword evidence="2" id="KW-0547">Nucleotide-binding</keyword>
<accession>A0A059CJU8</accession>
<evidence type="ECO:0000259" key="6">
    <source>
        <dbReference type="Pfam" id="PF18052"/>
    </source>
</evidence>
<evidence type="ECO:0000256" key="4">
    <source>
        <dbReference type="SAM" id="MobiDB-lite"/>
    </source>
</evidence>
<feature type="region of interest" description="Disordered" evidence="4">
    <location>
        <begin position="922"/>
        <end position="947"/>
    </location>
</feature>
<dbReference type="Gene3D" id="1.10.10.10">
    <property type="entry name" value="Winged helix-like DNA-binding domain superfamily/Winged helix DNA-binding domain"/>
    <property type="match status" value="1"/>
</dbReference>
<dbReference type="OMA" id="DICEGHQ"/>
<gene>
    <name evidence="9" type="ORF">EUGRSUZ_D02632</name>
</gene>
<dbReference type="Gene3D" id="1.10.8.430">
    <property type="entry name" value="Helical domain of apoptotic protease-activating factors"/>
    <property type="match status" value="1"/>
</dbReference>